<reference evidence="2" key="2">
    <citation type="submission" date="2020-05" db="UniProtKB">
        <authorList>
            <consortium name="EnsemblMetazoa"/>
        </authorList>
    </citation>
    <scope>IDENTIFICATION</scope>
    <source>
        <strain evidence="2">IAEA</strain>
    </source>
</reference>
<evidence type="ECO:0000313" key="3">
    <source>
        <dbReference type="Proteomes" id="UP000092460"/>
    </source>
</evidence>
<dbReference type="Proteomes" id="UP000092460">
    <property type="component" value="Unassembled WGS sequence"/>
</dbReference>
<evidence type="ECO:0000256" key="1">
    <source>
        <dbReference type="SAM" id="MobiDB-lite"/>
    </source>
</evidence>
<accession>A0A1B0BBR4</accession>
<dbReference type="AlphaFoldDB" id="A0A1B0BBR4"/>
<dbReference type="EMBL" id="JXJN01011612">
    <property type="status" value="NOT_ANNOTATED_CDS"/>
    <property type="molecule type" value="Genomic_DNA"/>
</dbReference>
<reference evidence="3" key="1">
    <citation type="submission" date="2015-01" db="EMBL/GenBank/DDBJ databases">
        <authorList>
            <person name="Aksoy S."/>
            <person name="Warren W."/>
            <person name="Wilson R.K."/>
        </authorList>
    </citation>
    <scope>NUCLEOTIDE SEQUENCE [LARGE SCALE GENOMIC DNA]</scope>
    <source>
        <strain evidence="3">IAEA</strain>
    </source>
</reference>
<dbReference type="EnsemblMetazoa" id="GPPI025085-RA">
    <property type="protein sequence ID" value="GPPI025085-PA"/>
    <property type="gene ID" value="GPPI025085"/>
</dbReference>
<proteinExistence type="predicted"/>
<name>A0A1B0BBR4_9MUSC</name>
<feature type="compositionally biased region" description="Acidic residues" evidence="1">
    <location>
        <begin position="31"/>
        <end position="50"/>
    </location>
</feature>
<protein>
    <submittedName>
        <fullName evidence="2">Uncharacterized protein</fullName>
    </submittedName>
</protein>
<evidence type="ECO:0000313" key="2">
    <source>
        <dbReference type="EnsemblMetazoa" id="GPPI025085-PA"/>
    </source>
</evidence>
<organism evidence="2 3">
    <name type="scientific">Glossina palpalis gambiensis</name>
    <dbReference type="NCBI Taxonomy" id="67801"/>
    <lineage>
        <taxon>Eukaryota</taxon>
        <taxon>Metazoa</taxon>
        <taxon>Ecdysozoa</taxon>
        <taxon>Arthropoda</taxon>
        <taxon>Hexapoda</taxon>
        <taxon>Insecta</taxon>
        <taxon>Pterygota</taxon>
        <taxon>Neoptera</taxon>
        <taxon>Endopterygota</taxon>
        <taxon>Diptera</taxon>
        <taxon>Brachycera</taxon>
        <taxon>Muscomorpha</taxon>
        <taxon>Hippoboscoidea</taxon>
        <taxon>Glossinidae</taxon>
        <taxon>Glossina</taxon>
    </lineage>
</organism>
<dbReference type="VEuPathDB" id="VectorBase:GPPI025085"/>
<feature type="region of interest" description="Disordered" evidence="1">
    <location>
        <begin position="29"/>
        <end position="50"/>
    </location>
</feature>
<sequence length="72" mass="7879">MQKASELYIEALSGGDEQNSKVIYASLATDYDGDGDGDDDDDDDDDDFDNNDYFNVAKAHTFVANKGKVNGY</sequence>
<keyword evidence="3" id="KW-1185">Reference proteome</keyword>